<proteinExistence type="predicted"/>
<dbReference type="PANTHER" id="PTHR35866:SF1">
    <property type="entry name" value="YKGJ FAMILY CYSTEINE CLUSTER PROTEIN"/>
    <property type="match status" value="1"/>
</dbReference>
<dbReference type="EMBL" id="CP003985">
    <property type="protein sequence ID" value="AGF79143.1"/>
    <property type="molecule type" value="Genomic_DNA"/>
</dbReference>
<dbReference type="InterPro" id="IPR005358">
    <property type="entry name" value="Puta_zinc/iron-chelating_dom"/>
</dbReference>
<evidence type="ECO:0000313" key="2">
    <source>
        <dbReference type="Proteomes" id="UP000011721"/>
    </source>
</evidence>
<gene>
    <name evidence="1" type="ordered locus">UWK_02607</name>
</gene>
<dbReference type="OrthoDB" id="9780934at2"/>
<dbReference type="Pfam" id="PF03692">
    <property type="entry name" value="CxxCxxCC"/>
    <property type="match status" value="1"/>
</dbReference>
<dbReference type="Proteomes" id="UP000011721">
    <property type="component" value="Chromosome"/>
</dbReference>
<dbReference type="KEGG" id="dsf:UWK_02607"/>
<evidence type="ECO:0000313" key="1">
    <source>
        <dbReference type="EMBL" id="AGF79143.1"/>
    </source>
</evidence>
<reference evidence="2" key="1">
    <citation type="journal article" date="2013" name="Stand. Genomic Sci.">
        <title>Complete genome sequence of Desulfocapsa sulfexigens, a marine deltaproteobacterium specialized in disproportionating inorganic sulfur compounds.</title>
        <authorList>
            <person name="Finster K.W."/>
            <person name="Kjeldsen K.U."/>
            <person name="Kube M."/>
            <person name="Reinhardt R."/>
            <person name="Mussmann M."/>
            <person name="Amann R."/>
            <person name="Schreiber L."/>
        </authorList>
    </citation>
    <scope>NUCLEOTIDE SEQUENCE [LARGE SCALE GENOMIC DNA]</scope>
    <source>
        <strain evidence="2">DSM 10523 / SB164P1</strain>
    </source>
</reference>
<dbReference type="PANTHER" id="PTHR35866">
    <property type="entry name" value="PUTATIVE-RELATED"/>
    <property type="match status" value="1"/>
</dbReference>
<dbReference type="AlphaFoldDB" id="M1P6Q5"/>
<sequence length="220" mass="24631">MIIQQTSCKQCGICCTKGGPALHGADIDLLRQGSIPRKNLITIRKGEFAYNPVAEMVQATQSEIVKLKGSGGDWTCCYYDPESQGCSIYDNRPLACVILQCWNPDATLALVEKDLLSRLDIVSGDKFLVKLITEYELACPLPDCEKLSIDLQNNSESMIANLEDLVNRDLQFRNNVVAGSDTVLDEEMFLFGRPLFQIVQSFGLLVSQYENRLRLKMKKL</sequence>
<name>M1P6Q5_DESSD</name>
<dbReference type="eggNOG" id="COG0727">
    <property type="taxonomic scope" value="Bacteria"/>
</dbReference>
<accession>M1P6Q5</accession>
<organism evidence="1 2">
    <name type="scientific">Desulfocapsa sulfexigens (strain DSM 10523 / SB164P1)</name>
    <dbReference type="NCBI Taxonomy" id="1167006"/>
    <lineage>
        <taxon>Bacteria</taxon>
        <taxon>Pseudomonadati</taxon>
        <taxon>Thermodesulfobacteriota</taxon>
        <taxon>Desulfobulbia</taxon>
        <taxon>Desulfobulbales</taxon>
        <taxon>Desulfocapsaceae</taxon>
        <taxon>Desulfocapsa</taxon>
    </lineage>
</organism>
<dbReference type="HOGENOM" id="CLU_074313_0_0_7"/>
<protein>
    <submittedName>
        <fullName evidence="1">Putative Fe-S oxidoreductase</fullName>
    </submittedName>
</protein>
<dbReference type="STRING" id="1167006.UWK_02607"/>
<dbReference type="RefSeq" id="WP_015404829.1">
    <property type="nucleotide sequence ID" value="NC_020304.1"/>
</dbReference>
<keyword evidence="2" id="KW-1185">Reference proteome</keyword>